<dbReference type="OrthoDB" id="8017587at2759"/>
<accession>A0A9P6WAC8</accession>
<dbReference type="GO" id="GO:0005759">
    <property type="term" value="C:mitochondrial matrix"/>
    <property type="evidence" value="ECO:0007669"/>
    <property type="project" value="TreeGrafter"/>
</dbReference>
<evidence type="ECO:0000256" key="1">
    <source>
        <dbReference type="ARBA" id="ARBA00004173"/>
    </source>
</evidence>
<keyword evidence="4" id="KW-0809">Transit peptide</keyword>
<sequence length="508" mass="56991">MLRHINNNNKIVNLYRTVVKRNYSNSSTTPSPNLLKQTLQNKIVSKQKEMKDLRQTHSNYKIGDITIGSLLGGMRGNSLMYWDGTTLSPTEGIKFKGLTIEQCQDKLPNAKDVFGNISNNNNGKFFLPESMLWLLITGEIPTREQTLSVINLLNNILRQQNGELPPVTETIMNKLPADMHPMTQLSIGITSLSSQSKFSSLYSQGKLGKSEYWSSTFDDSMKLIANLPLLAGKIYSRLHQKKTGPQPLGSINYEMDWAYNISSMLGMTKDSQNIKGLTPKQQSDFVELMRLYTGIHVDHEGGNVSAHSTHLVGSTLADPFLSYSSGINGLAGPLHGLAAQEVVRFLFNLQKKLEKQQQKSNDALGDTDAAITKEIWRLLSNQQVIPGYGHAVLRIFDPRFDAMLNFVKQRPKEFQNDKHVNLMQNLSQIVPDILIKHGKCKNPYPNVDAASGILFYHYGITELMFFTVIFGCSRAIGPLTQLIWDRILGLPIERPKSIDMTTLKSMTK</sequence>
<dbReference type="InterPro" id="IPR036969">
    <property type="entry name" value="Citrate_synthase_sf"/>
</dbReference>
<keyword evidence="5" id="KW-0496">Mitochondrion</keyword>
<evidence type="ECO:0000256" key="3">
    <source>
        <dbReference type="ARBA" id="ARBA00022679"/>
    </source>
</evidence>
<dbReference type="PROSITE" id="PS00480">
    <property type="entry name" value="CITRATE_SYNTHASE"/>
    <property type="match status" value="1"/>
</dbReference>
<dbReference type="PRINTS" id="PR00143">
    <property type="entry name" value="CITRTSNTHASE"/>
</dbReference>
<comment type="similarity">
    <text evidence="2 6">Belongs to the citrate synthase family.</text>
</comment>
<dbReference type="InterPro" id="IPR002020">
    <property type="entry name" value="Citrate_synthase"/>
</dbReference>
<evidence type="ECO:0000256" key="2">
    <source>
        <dbReference type="ARBA" id="ARBA00010566"/>
    </source>
</evidence>
<keyword evidence="8" id="KW-1185">Reference proteome</keyword>
<evidence type="ECO:0000256" key="6">
    <source>
        <dbReference type="RuleBase" id="RU000441"/>
    </source>
</evidence>
<dbReference type="NCBIfam" id="NF007128">
    <property type="entry name" value="PRK09569.1"/>
    <property type="match status" value="1"/>
</dbReference>
<protein>
    <recommendedName>
        <fullName evidence="6">Citrate synthase</fullName>
    </recommendedName>
</protein>
<dbReference type="InterPro" id="IPR016143">
    <property type="entry name" value="Citrate_synth-like_sm_a-sub"/>
</dbReference>
<dbReference type="Proteomes" id="UP000750334">
    <property type="component" value="Unassembled WGS sequence"/>
</dbReference>
<keyword evidence="3 6" id="KW-0808">Transferase</keyword>
<evidence type="ECO:0000256" key="5">
    <source>
        <dbReference type="ARBA" id="ARBA00023128"/>
    </source>
</evidence>
<reference evidence="7 8" key="1">
    <citation type="submission" date="2020-11" db="EMBL/GenBank/DDBJ databases">
        <title>Kefir isolates.</title>
        <authorList>
            <person name="Marcisauskas S."/>
            <person name="Kim Y."/>
            <person name="Blasche S."/>
        </authorList>
    </citation>
    <scope>NUCLEOTIDE SEQUENCE [LARGE SCALE GENOMIC DNA]</scope>
    <source>
        <strain evidence="7 8">OG2</strain>
    </source>
</reference>
<evidence type="ECO:0000313" key="7">
    <source>
        <dbReference type="EMBL" id="KAG0668693.1"/>
    </source>
</evidence>
<dbReference type="SUPFAM" id="SSF48256">
    <property type="entry name" value="Citrate synthase"/>
    <property type="match status" value="1"/>
</dbReference>
<dbReference type="InterPro" id="IPR016142">
    <property type="entry name" value="Citrate_synth-like_lrg_a-sub"/>
</dbReference>
<comment type="subcellular location">
    <subcellularLocation>
        <location evidence="1">Mitochondrion</location>
    </subcellularLocation>
</comment>
<dbReference type="GO" id="GO:0050440">
    <property type="term" value="F:2-methylcitrate synthase activity"/>
    <property type="evidence" value="ECO:0007669"/>
    <property type="project" value="TreeGrafter"/>
</dbReference>
<proteinExistence type="inferred from homology"/>
<dbReference type="GO" id="GO:0006099">
    <property type="term" value="P:tricarboxylic acid cycle"/>
    <property type="evidence" value="ECO:0007669"/>
    <property type="project" value="TreeGrafter"/>
</dbReference>
<dbReference type="PANTHER" id="PTHR11739:SF15">
    <property type="entry name" value="CITRATE SYNTHASE 3, MITOCHONDRIAL"/>
    <property type="match status" value="1"/>
</dbReference>
<dbReference type="InterPro" id="IPR019810">
    <property type="entry name" value="Citrate_synthase_AS"/>
</dbReference>
<comment type="caution">
    <text evidence="7">The sequence shown here is derived from an EMBL/GenBank/DDBJ whole genome shotgun (WGS) entry which is preliminary data.</text>
</comment>
<dbReference type="AlphaFoldDB" id="A0A9P6WAC8"/>
<dbReference type="GO" id="GO:0005975">
    <property type="term" value="P:carbohydrate metabolic process"/>
    <property type="evidence" value="ECO:0007669"/>
    <property type="project" value="TreeGrafter"/>
</dbReference>
<evidence type="ECO:0000256" key="4">
    <source>
        <dbReference type="ARBA" id="ARBA00022946"/>
    </source>
</evidence>
<dbReference type="EMBL" id="PUHR01000060">
    <property type="protein sequence ID" value="KAG0668693.1"/>
    <property type="molecule type" value="Genomic_DNA"/>
</dbReference>
<name>A0A9P6WAC8_MAUEX</name>
<organism evidence="7 8">
    <name type="scientific">Maudiozyma exigua</name>
    <name type="common">Yeast</name>
    <name type="synonym">Kazachstania exigua</name>
    <dbReference type="NCBI Taxonomy" id="34358"/>
    <lineage>
        <taxon>Eukaryota</taxon>
        <taxon>Fungi</taxon>
        <taxon>Dikarya</taxon>
        <taxon>Ascomycota</taxon>
        <taxon>Saccharomycotina</taxon>
        <taxon>Saccharomycetes</taxon>
        <taxon>Saccharomycetales</taxon>
        <taxon>Saccharomycetaceae</taxon>
        <taxon>Maudiozyma</taxon>
    </lineage>
</organism>
<dbReference type="Gene3D" id="1.10.230.10">
    <property type="entry name" value="Cytochrome P450-Terp, domain 2"/>
    <property type="match status" value="1"/>
</dbReference>
<gene>
    <name evidence="7" type="ORF">C6P45_004468</name>
</gene>
<dbReference type="PANTHER" id="PTHR11739">
    <property type="entry name" value="CITRATE SYNTHASE"/>
    <property type="match status" value="1"/>
</dbReference>
<dbReference type="Pfam" id="PF00285">
    <property type="entry name" value="Citrate_synt"/>
    <property type="match status" value="1"/>
</dbReference>
<evidence type="ECO:0000313" key="8">
    <source>
        <dbReference type="Proteomes" id="UP000750334"/>
    </source>
</evidence>
<dbReference type="Gene3D" id="1.10.580.10">
    <property type="entry name" value="Citrate Synthase, domain 1"/>
    <property type="match status" value="1"/>
</dbReference>